<dbReference type="RefSeq" id="WP_312743228.1">
    <property type="nucleotide sequence ID" value="NZ_CP116968.1"/>
</dbReference>
<evidence type="ECO:0000256" key="1">
    <source>
        <dbReference type="SAM" id="Phobius"/>
    </source>
</evidence>
<protein>
    <submittedName>
        <fullName evidence="2">Phage holin family protein</fullName>
    </submittedName>
</protein>
<keyword evidence="1" id="KW-1133">Transmembrane helix</keyword>
<dbReference type="AlphaFoldDB" id="A0AA96K229"/>
<keyword evidence="1" id="KW-0812">Transmembrane</keyword>
<dbReference type="PANTHER" id="PTHR37309">
    <property type="entry name" value="SLR0284 PROTEIN"/>
    <property type="match status" value="1"/>
</dbReference>
<dbReference type="EMBL" id="CP116968">
    <property type="protein sequence ID" value="WNM61289.1"/>
    <property type="molecule type" value="Genomic_DNA"/>
</dbReference>
<dbReference type="PANTHER" id="PTHR37309:SF1">
    <property type="entry name" value="SLR0284 PROTEIN"/>
    <property type="match status" value="1"/>
</dbReference>
<feature type="transmembrane region" description="Helical" evidence="1">
    <location>
        <begin position="50"/>
        <end position="78"/>
    </location>
</feature>
<organism evidence="2 3">
    <name type="scientific">Candidatus Nitrospira neomarina</name>
    <dbReference type="NCBI Taxonomy" id="3020899"/>
    <lineage>
        <taxon>Bacteria</taxon>
        <taxon>Pseudomonadati</taxon>
        <taxon>Nitrospirota</taxon>
        <taxon>Nitrospiria</taxon>
        <taxon>Nitrospirales</taxon>
        <taxon>Nitrospiraceae</taxon>
        <taxon>Nitrospira</taxon>
    </lineage>
</organism>
<sequence>MKGFLIRCGITGFAVLLASQIIPGIEITGVASGIAAVVILAFLNSIIRPVLYLLSAPFIFVTLGLFMVLINGFLLYLVSILVKGFIVSGFWPAVGGAIIISLVSGLLNLWISEQGRIEIVTHPSSGRKIRHIN</sequence>
<dbReference type="Pfam" id="PF04020">
    <property type="entry name" value="Phage_holin_4_2"/>
    <property type="match status" value="1"/>
</dbReference>
<feature type="transmembrane region" description="Helical" evidence="1">
    <location>
        <begin position="90"/>
        <end position="111"/>
    </location>
</feature>
<keyword evidence="1" id="KW-0472">Membrane</keyword>
<evidence type="ECO:0000313" key="2">
    <source>
        <dbReference type="EMBL" id="WNM61289.1"/>
    </source>
</evidence>
<dbReference type="KEGG" id="nneo:PQG83_16245"/>
<gene>
    <name evidence="2" type="ORF">PQG83_16245</name>
</gene>
<dbReference type="InterPro" id="IPR007165">
    <property type="entry name" value="Phage_holin_4_2"/>
</dbReference>
<evidence type="ECO:0000313" key="3">
    <source>
        <dbReference type="Proteomes" id="UP001302494"/>
    </source>
</evidence>
<proteinExistence type="predicted"/>
<name>A0AA96K229_9BACT</name>
<reference evidence="2 3" key="1">
    <citation type="submission" date="2023-01" db="EMBL/GenBank/DDBJ databases">
        <title>Cultivation and genomic characterization of new, ubiquitous marine nitrite-oxidizing bacteria from the Nitrospirales.</title>
        <authorList>
            <person name="Mueller A.J."/>
            <person name="Daebeler A."/>
            <person name="Herbold C.W."/>
            <person name="Kirkegaard R.H."/>
            <person name="Daims H."/>
        </authorList>
    </citation>
    <scope>NUCLEOTIDE SEQUENCE [LARGE SCALE GENOMIC DNA]</scope>
    <source>
        <strain evidence="2 3">DK</strain>
    </source>
</reference>
<accession>A0AA96K229</accession>
<dbReference type="Proteomes" id="UP001302494">
    <property type="component" value="Chromosome"/>
</dbReference>
<keyword evidence="3" id="KW-1185">Reference proteome</keyword>
<feature type="transmembrane region" description="Helical" evidence="1">
    <location>
        <begin position="21"/>
        <end position="43"/>
    </location>
</feature>